<keyword evidence="7" id="KW-1185">Reference proteome</keyword>
<evidence type="ECO:0000256" key="4">
    <source>
        <dbReference type="ARBA" id="ARBA00022776"/>
    </source>
</evidence>
<evidence type="ECO:0000313" key="7">
    <source>
        <dbReference type="Proteomes" id="UP001303046"/>
    </source>
</evidence>
<evidence type="ECO:0000256" key="3">
    <source>
        <dbReference type="ARBA" id="ARBA00022737"/>
    </source>
</evidence>
<dbReference type="InterPro" id="IPR033010">
    <property type="entry name" value="Cdc20/Fizzy"/>
</dbReference>
<evidence type="ECO:0000256" key="2">
    <source>
        <dbReference type="ARBA" id="ARBA00022618"/>
    </source>
</evidence>
<keyword evidence="4" id="KW-0498">Mitosis</keyword>
<evidence type="ECO:0000256" key="5">
    <source>
        <dbReference type="ARBA" id="ARBA00023306"/>
    </source>
</evidence>
<dbReference type="Gene3D" id="2.130.10.10">
    <property type="entry name" value="YVTN repeat-like/Quinoprotein amine dehydrogenase"/>
    <property type="match status" value="1"/>
</dbReference>
<dbReference type="InterPro" id="IPR015943">
    <property type="entry name" value="WD40/YVTN_repeat-like_dom_sf"/>
</dbReference>
<keyword evidence="2" id="KW-0132">Cell division</keyword>
<comment type="caution">
    <text evidence="6">The sequence shown here is derived from an EMBL/GenBank/DDBJ whole genome shotgun (WGS) entry which is preliminary data.</text>
</comment>
<dbReference type="InterPro" id="IPR036322">
    <property type="entry name" value="WD40_repeat_dom_sf"/>
</dbReference>
<dbReference type="PANTHER" id="PTHR19918">
    <property type="entry name" value="CELL DIVISION CYCLE 20 CDC20 FIZZY -RELATED"/>
    <property type="match status" value="1"/>
</dbReference>
<protein>
    <recommendedName>
        <fullName evidence="8">WD domain, G-beta repeat protein</fullName>
    </recommendedName>
</protein>
<name>A0ABR1EUT9_NECAM</name>
<dbReference type="EMBL" id="JAVFWL010000006">
    <property type="protein sequence ID" value="KAK6766419.1"/>
    <property type="molecule type" value="Genomic_DNA"/>
</dbReference>
<gene>
    <name evidence="6" type="primary">Necator_chrX.g26160</name>
    <name evidence="6" type="ORF">RB195_025994</name>
</gene>
<reference evidence="6 7" key="1">
    <citation type="submission" date="2023-08" db="EMBL/GenBank/DDBJ databases">
        <title>A Necator americanus chromosomal reference genome.</title>
        <authorList>
            <person name="Ilik V."/>
            <person name="Petrzelkova K.J."/>
            <person name="Pardy F."/>
            <person name="Fuh T."/>
            <person name="Niatou-Singa F.S."/>
            <person name="Gouil Q."/>
            <person name="Baker L."/>
            <person name="Ritchie M.E."/>
            <person name="Jex A.R."/>
            <person name="Gazzola D."/>
            <person name="Li H."/>
            <person name="Toshio Fujiwara R."/>
            <person name="Zhan B."/>
            <person name="Aroian R.V."/>
            <person name="Pafco B."/>
            <person name="Schwarz E.M."/>
        </authorList>
    </citation>
    <scope>NUCLEOTIDE SEQUENCE [LARGE SCALE GENOMIC DNA]</scope>
    <source>
        <strain evidence="6 7">Aroian</strain>
        <tissue evidence="6">Whole animal</tissue>
    </source>
</reference>
<evidence type="ECO:0000313" key="6">
    <source>
        <dbReference type="EMBL" id="KAK6766419.1"/>
    </source>
</evidence>
<evidence type="ECO:0000256" key="1">
    <source>
        <dbReference type="ARBA" id="ARBA00022574"/>
    </source>
</evidence>
<evidence type="ECO:0008006" key="8">
    <source>
        <dbReference type="Google" id="ProtNLM"/>
    </source>
</evidence>
<dbReference type="Proteomes" id="UP001303046">
    <property type="component" value="Unassembled WGS sequence"/>
</dbReference>
<dbReference type="PANTHER" id="PTHR19918:SF8">
    <property type="entry name" value="FI02843P"/>
    <property type="match status" value="1"/>
</dbReference>
<accession>A0ABR1EUT9</accession>
<dbReference type="SUPFAM" id="SSF50978">
    <property type="entry name" value="WD40 repeat-like"/>
    <property type="match status" value="1"/>
</dbReference>
<organism evidence="6 7">
    <name type="scientific">Necator americanus</name>
    <name type="common">Human hookworm</name>
    <dbReference type="NCBI Taxonomy" id="51031"/>
    <lineage>
        <taxon>Eukaryota</taxon>
        <taxon>Metazoa</taxon>
        <taxon>Ecdysozoa</taxon>
        <taxon>Nematoda</taxon>
        <taxon>Chromadorea</taxon>
        <taxon>Rhabditida</taxon>
        <taxon>Rhabditina</taxon>
        <taxon>Rhabditomorpha</taxon>
        <taxon>Strongyloidea</taxon>
        <taxon>Ancylostomatidae</taxon>
        <taxon>Bunostominae</taxon>
        <taxon>Necator</taxon>
    </lineage>
</organism>
<proteinExistence type="predicted"/>
<keyword evidence="3" id="KW-0677">Repeat</keyword>
<sequence>MPDQFSNVANNFSKQKWYDTSLEFAEACTSLAWPVTRFVYAGDKAGRLHCIDCDGPCPVPVATTLVSSSRVSSLTLNRSADLFASTSAEDSFVSIGTTDPESGVFGTSTAQLKCSKRPLCALFMDDERTKQSLVLVGSSSGIHIVDAQSGAIFRFLTSKGGATSLYSWLGCMVAAGESRGGVTLWDARVNESVAHFTTSSLNAKRSVFAVDGAARVLALAGDSGMVHLYDIAARKEIVKKKISPSDVKVMSFSPRMRLLLAADVQRLRMVNLCDITFTTFPPPTHKILNLQSVTGMLWDPTTCRFVVRGTDKLLRLYRLDETDSEGS</sequence>
<keyword evidence="1" id="KW-0853">WD repeat</keyword>
<keyword evidence="5" id="KW-0131">Cell cycle</keyword>